<feature type="compositionally biased region" description="Low complexity" evidence="1">
    <location>
        <begin position="104"/>
        <end position="121"/>
    </location>
</feature>
<feature type="compositionally biased region" description="Pro residues" evidence="1">
    <location>
        <begin position="71"/>
        <end position="86"/>
    </location>
</feature>
<gene>
    <name evidence="2" type="ORF">ACIB24_05320</name>
</gene>
<feature type="region of interest" description="Disordered" evidence="1">
    <location>
        <begin position="42"/>
        <end position="208"/>
    </location>
</feature>
<organism evidence="2 3">
    <name type="scientific">Spongisporangium articulatum</name>
    <dbReference type="NCBI Taxonomy" id="3362603"/>
    <lineage>
        <taxon>Bacteria</taxon>
        <taxon>Bacillati</taxon>
        <taxon>Actinomycetota</taxon>
        <taxon>Actinomycetes</taxon>
        <taxon>Kineosporiales</taxon>
        <taxon>Kineosporiaceae</taxon>
        <taxon>Spongisporangium</taxon>
    </lineage>
</organism>
<feature type="compositionally biased region" description="Low complexity" evidence="1">
    <location>
        <begin position="168"/>
        <end position="193"/>
    </location>
</feature>
<sequence>MDSTERSTPPWQRSAGAPACPACGKTCPADGDTCEHCGALLHPQRPDRGSNRAVADPFNPWSAVQDLKAFMPPPGDTPRAPTPTPVPATGAPVDGDGPVPPDPVADAPAAPSGSVPAAIPAPGVPPPPGSPPAPALRTPDEPPPAPGLPQAPGQPHEPGLPHEPGHPHVPGLPQVPGQPQAPAVPQAPGQPQAPGVPPLPGALRLPGGRVPTVLPPGLSRAALQAIYEKACEVPDPPAALDGNVPLPVVRPTGPHVCARPGALPGPVLSPALALWLKSAATGLGRPEV</sequence>
<protein>
    <recommendedName>
        <fullName evidence="4">C2H2-type domain-containing protein</fullName>
    </recommendedName>
</protein>
<reference evidence="2 3" key="1">
    <citation type="submission" date="2024-10" db="EMBL/GenBank/DDBJ databases">
        <title>The Natural Products Discovery Center: Release of the First 8490 Sequenced Strains for Exploring Actinobacteria Biosynthetic Diversity.</title>
        <authorList>
            <person name="Kalkreuter E."/>
            <person name="Kautsar S.A."/>
            <person name="Yang D."/>
            <person name="Bader C.D."/>
            <person name="Teijaro C.N."/>
            <person name="Fluegel L."/>
            <person name="Davis C.M."/>
            <person name="Simpson J.R."/>
            <person name="Lauterbach L."/>
            <person name="Steele A.D."/>
            <person name="Gui C."/>
            <person name="Meng S."/>
            <person name="Li G."/>
            <person name="Viehrig K."/>
            <person name="Ye F."/>
            <person name="Su P."/>
            <person name="Kiefer A.F."/>
            <person name="Nichols A."/>
            <person name="Cepeda A.J."/>
            <person name="Yan W."/>
            <person name="Fan B."/>
            <person name="Jiang Y."/>
            <person name="Adhikari A."/>
            <person name="Zheng C.-J."/>
            <person name="Schuster L."/>
            <person name="Cowan T.M."/>
            <person name="Smanski M.J."/>
            <person name="Chevrette M.G."/>
            <person name="De Carvalho L.P.S."/>
            <person name="Shen B."/>
        </authorList>
    </citation>
    <scope>NUCLEOTIDE SEQUENCE [LARGE SCALE GENOMIC DNA]</scope>
    <source>
        <strain evidence="2 3">NPDC049639</strain>
    </source>
</reference>
<dbReference type="RefSeq" id="WP_398276186.1">
    <property type="nucleotide sequence ID" value="NZ_JBITLV010000001.1"/>
</dbReference>
<name>A0ABW8ALG8_9ACTN</name>
<evidence type="ECO:0000256" key="1">
    <source>
        <dbReference type="SAM" id="MobiDB-lite"/>
    </source>
</evidence>
<keyword evidence="3" id="KW-1185">Reference proteome</keyword>
<accession>A0ABW8ALG8</accession>
<comment type="caution">
    <text evidence="2">The sequence shown here is derived from an EMBL/GenBank/DDBJ whole genome shotgun (WGS) entry which is preliminary data.</text>
</comment>
<evidence type="ECO:0000313" key="3">
    <source>
        <dbReference type="Proteomes" id="UP001612915"/>
    </source>
</evidence>
<feature type="compositionally biased region" description="Pro residues" evidence="1">
    <location>
        <begin position="122"/>
        <end position="134"/>
    </location>
</feature>
<evidence type="ECO:0008006" key="4">
    <source>
        <dbReference type="Google" id="ProtNLM"/>
    </source>
</evidence>
<feature type="region of interest" description="Disordered" evidence="1">
    <location>
        <begin position="1"/>
        <end position="21"/>
    </location>
</feature>
<proteinExistence type="predicted"/>
<feature type="compositionally biased region" description="Polar residues" evidence="1">
    <location>
        <begin position="1"/>
        <end position="11"/>
    </location>
</feature>
<evidence type="ECO:0000313" key="2">
    <source>
        <dbReference type="EMBL" id="MFI7586476.1"/>
    </source>
</evidence>
<dbReference type="Proteomes" id="UP001612915">
    <property type="component" value="Unassembled WGS sequence"/>
</dbReference>
<feature type="compositionally biased region" description="Low complexity" evidence="1">
    <location>
        <begin position="87"/>
        <end position="97"/>
    </location>
</feature>
<dbReference type="EMBL" id="JBITLV010000001">
    <property type="protein sequence ID" value="MFI7586476.1"/>
    <property type="molecule type" value="Genomic_DNA"/>
</dbReference>